<reference evidence="6 7" key="1">
    <citation type="submission" date="2016-12" db="EMBL/GenBank/DDBJ databases">
        <title>Study of bacterial adaptation to deep sea.</title>
        <authorList>
            <person name="Song J."/>
            <person name="Yoshizawa S."/>
            <person name="Kogure K."/>
        </authorList>
    </citation>
    <scope>NUCLEOTIDE SEQUENCE [LARGE SCALE GENOMIC DNA]</scope>
    <source>
        <strain evidence="6 7">SAORIC-165</strain>
    </source>
</reference>
<evidence type="ECO:0000313" key="6">
    <source>
        <dbReference type="EMBL" id="PQJ28718.1"/>
    </source>
</evidence>
<evidence type="ECO:0000256" key="4">
    <source>
        <dbReference type="ARBA" id="ARBA00038054"/>
    </source>
</evidence>
<dbReference type="GO" id="GO:0016646">
    <property type="term" value="F:oxidoreductase activity, acting on the CH-NH group of donors, NAD or NADP as acceptor"/>
    <property type="evidence" value="ECO:0007669"/>
    <property type="project" value="UniProtKB-ARBA"/>
</dbReference>
<dbReference type="Gene3D" id="2.30.110.10">
    <property type="entry name" value="Electron Transport, Fmn-binding Protein, Chain A"/>
    <property type="match status" value="1"/>
</dbReference>
<proteinExistence type="inferred from homology"/>
<name>A0A2S7U128_9BACT</name>
<gene>
    <name evidence="6" type="ORF">BSZ32_09540</name>
</gene>
<dbReference type="InterPro" id="IPR002563">
    <property type="entry name" value="Flavin_Rdtase-like_dom"/>
</dbReference>
<dbReference type="PANTHER" id="PTHR33798:SF5">
    <property type="entry name" value="FLAVIN REDUCTASE LIKE DOMAIN-CONTAINING PROTEIN"/>
    <property type="match status" value="1"/>
</dbReference>
<comment type="cofactor">
    <cofactor evidence="1">
        <name>FMN</name>
        <dbReference type="ChEBI" id="CHEBI:58210"/>
    </cofactor>
</comment>
<dbReference type="OrthoDB" id="9785826at2"/>
<evidence type="ECO:0000256" key="1">
    <source>
        <dbReference type="ARBA" id="ARBA00001917"/>
    </source>
</evidence>
<protein>
    <recommendedName>
        <fullName evidence="5">Flavin reductase like domain-containing protein</fullName>
    </recommendedName>
</protein>
<dbReference type="SUPFAM" id="SSF50475">
    <property type="entry name" value="FMN-binding split barrel"/>
    <property type="match status" value="1"/>
</dbReference>
<evidence type="ECO:0000256" key="3">
    <source>
        <dbReference type="ARBA" id="ARBA00022643"/>
    </source>
</evidence>
<evidence type="ECO:0000259" key="5">
    <source>
        <dbReference type="Pfam" id="PF01613"/>
    </source>
</evidence>
<comment type="caution">
    <text evidence="6">The sequence shown here is derived from an EMBL/GenBank/DDBJ whole genome shotgun (WGS) entry which is preliminary data.</text>
</comment>
<comment type="similarity">
    <text evidence="4">Belongs to the flavoredoxin family.</text>
</comment>
<organism evidence="6 7">
    <name type="scientific">Rubritalea profundi</name>
    <dbReference type="NCBI Taxonomy" id="1658618"/>
    <lineage>
        <taxon>Bacteria</taxon>
        <taxon>Pseudomonadati</taxon>
        <taxon>Verrucomicrobiota</taxon>
        <taxon>Verrucomicrobiia</taxon>
        <taxon>Verrucomicrobiales</taxon>
        <taxon>Rubritaleaceae</taxon>
        <taxon>Rubritalea</taxon>
    </lineage>
</organism>
<dbReference type="AlphaFoldDB" id="A0A2S7U128"/>
<sequence>MIITAAHINAMKKLPKVQLATSLPGAKPICLVGTKSIAGITNLAPFSSITHLGSSPILIGMVTRPDTVDRNTLKNIVDTESWTLNHVHAEILEQAHQCSARYPAEISEFSAVGMDEHFHPNISAPFVKESRIRYALNLEDIVDIKTNNTKLIIGRVQLIEMPDEALHSDGSINLIEAASLASTALDTYFSLSKVAQFSYAKP</sequence>
<dbReference type="InterPro" id="IPR012349">
    <property type="entry name" value="Split_barrel_FMN-bd"/>
</dbReference>
<evidence type="ECO:0000256" key="2">
    <source>
        <dbReference type="ARBA" id="ARBA00022630"/>
    </source>
</evidence>
<dbReference type="Proteomes" id="UP000239907">
    <property type="component" value="Unassembled WGS sequence"/>
</dbReference>
<dbReference type="PANTHER" id="PTHR33798">
    <property type="entry name" value="FLAVOPROTEIN OXYGENASE"/>
    <property type="match status" value="1"/>
</dbReference>
<dbReference type="Pfam" id="PF01613">
    <property type="entry name" value="Flavin_Reduct"/>
    <property type="match status" value="1"/>
</dbReference>
<feature type="domain" description="Flavin reductase like" evidence="5">
    <location>
        <begin position="27"/>
        <end position="166"/>
    </location>
</feature>
<evidence type="ECO:0000313" key="7">
    <source>
        <dbReference type="Proteomes" id="UP000239907"/>
    </source>
</evidence>
<keyword evidence="3" id="KW-0288">FMN</keyword>
<accession>A0A2S7U128</accession>
<keyword evidence="2" id="KW-0285">Flavoprotein</keyword>
<dbReference type="EMBL" id="MQWA01000001">
    <property type="protein sequence ID" value="PQJ28718.1"/>
    <property type="molecule type" value="Genomic_DNA"/>
</dbReference>
<dbReference type="GO" id="GO:0010181">
    <property type="term" value="F:FMN binding"/>
    <property type="evidence" value="ECO:0007669"/>
    <property type="project" value="InterPro"/>
</dbReference>
<keyword evidence="7" id="KW-1185">Reference proteome</keyword>